<evidence type="ECO:0000259" key="3">
    <source>
        <dbReference type="Pfam" id="PF02731"/>
    </source>
</evidence>
<comment type="similarity">
    <text evidence="1">Belongs to the SNW family.</text>
</comment>
<proteinExistence type="inferred from homology"/>
<dbReference type="InterPro" id="IPR004015">
    <property type="entry name" value="SKI-int_prot_SKIP_SNW-dom"/>
</dbReference>
<dbReference type="Pfam" id="PF02731">
    <property type="entry name" value="SKIP_SNW"/>
    <property type="match status" value="1"/>
</dbReference>
<dbReference type="GO" id="GO:0000398">
    <property type="term" value="P:mRNA splicing, via spliceosome"/>
    <property type="evidence" value="ECO:0007669"/>
    <property type="project" value="InterPro"/>
</dbReference>
<dbReference type="STRING" id="35608.A0A2U1P9Z0"/>
<organism evidence="4 5">
    <name type="scientific">Artemisia annua</name>
    <name type="common">Sweet wormwood</name>
    <dbReference type="NCBI Taxonomy" id="35608"/>
    <lineage>
        <taxon>Eukaryota</taxon>
        <taxon>Viridiplantae</taxon>
        <taxon>Streptophyta</taxon>
        <taxon>Embryophyta</taxon>
        <taxon>Tracheophyta</taxon>
        <taxon>Spermatophyta</taxon>
        <taxon>Magnoliopsida</taxon>
        <taxon>eudicotyledons</taxon>
        <taxon>Gunneridae</taxon>
        <taxon>Pentapetalae</taxon>
        <taxon>asterids</taxon>
        <taxon>campanulids</taxon>
        <taxon>Asterales</taxon>
        <taxon>Asteraceae</taxon>
        <taxon>Asteroideae</taxon>
        <taxon>Anthemideae</taxon>
        <taxon>Artemisiinae</taxon>
        <taxon>Artemisia</taxon>
    </lineage>
</organism>
<feature type="domain" description="SKI-interacting protein SKIP SNW" evidence="3">
    <location>
        <begin position="192"/>
        <end position="348"/>
    </location>
</feature>
<dbReference type="Proteomes" id="UP000245207">
    <property type="component" value="Unassembled WGS sequence"/>
</dbReference>
<feature type="region of interest" description="Disordered" evidence="2">
    <location>
        <begin position="138"/>
        <end position="157"/>
    </location>
</feature>
<feature type="region of interest" description="Disordered" evidence="2">
    <location>
        <begin position="239"/>
        <end position="268"/>
    </location>
</feature>
<dbReference type="AlphaFoldDB" id="A0A2U1P9Z0"/>
<sequence>MAALMEILPKAKASAAATFYDHSTDPWFTRRYNASTNEGNRGEFIETNCVPLYGTQERLIYLHSTAQEFGDGGAFPDIHHAQYPLDMGRKKDSSSGIKTLPLSFDNLGNLTCDAIVKQNENAKKIVYSQHRDQIPKILQDDKENQEHEVDDDKKKEIEETTKETKAALEKIVNVRLSASQPKSVETQSQDSKFIKYKPSQQSAAFNSGANERIIRMAEMQVDPIEPPKFKHQRIPEANGSPPVPVMHSPPRPVTVQDQKDWKIPPCIPNSKNPKGYTIPLEARLAADGRGLQEVQISDNFAKVKESLYLAEQKARESASMRAKLQKDIMMKEKERKEQELRTLAAKARYGTGTRPTGLFVPSSERKRERRLEAKDAATGKKSKITRDIDRDISEKVALDMASAGASRGGEVMYDQRLFNQEKGMGSSFETDDQYNVYDKNLFTAQPTLSSLYRPKKDADDEMYDGADEQLQKIRKTDQFKPHKGFTDAGEKTGRRGRPVEFEKQVAEEADLFGLDRFITQLSGRKKPLDKVGSGGTMSASAGSATREGYEKS</sequence>
<accession>A0A2U1P9Z0</accession>
<keyword evidence="5" id="KW-1185">Reference proteome</keyword>
<dbReference type="InterPro" id="IPR017862">
    <property type="entry name" value="SKI-int_prot_SKIP"/>
</dbReference>
<evidence type="ECO:0000313" key="5">
    <source>
        <dbReference type="Proteomes" id="UP000245207"/>
    </source>
</evidence>
<gene>
    <name evidence="4" type="ORF">CTI12_AA177190</name>
</gene>
<evidence type="ECO:0000256" key="2">
    <source>
        <dbReference type="SAM" id="MobiDB-lite"/>
    </source>
</evidence>
<feature type="region of interest" description="Disordered" evidence="2">
    <location>
        <begin position="525"/>
        <end position="552"/>
    </location>
</feature>
<dbReference type="EMBL" id="PKPP01001457">
    <property type="protein sequence ID" value="PWA82575.1"/>
    <property type="molecule type" value="Genomic_DNA"/>
</dbReference>
<evidence type="ECO:0000256" key="1">
    <source>
        <dbReference type="ARBA" id="ARBA00010197"/>
    </source>
</evidence>
<feature type="compositionally biased region" description="Low complexity" evidence="2">
    <location>
        <begin position="536"/>
        <end position="545"/>
    </location>
</feature>
<feature type="compositionally biased region" description="Pro residues" evidence="2">
    <location>
        <begin position="241"/>
        <end position="252"/>
    </location>
</feature>
<feature type="region of interest" description="Disordered" evidence="2">
    <location>
        <begin position="472"/>
        <end position="498"/>
    </location>
</feature>
<evidence type="ECO:0000313" key="4">
    <source>
        <dbReference type="EMBL" id="PWA82575.1"/>
    </source>
</evidence>
<comment type="caution">
    <text evidence="4">The sequence shown here is derived from an EMBL/GenBank/DDBJ whole genome shotgun (WGS) entry which is preliminary data.</text>
</comment>
<reference evidence="4 5" key="1">
    <citation type="journal article" date="2018" name="Mol. Plant">
        <title>The genome of Artemisia annua provides insight into the evolution of Asteraceae family and artemisinin biosynthesis.</title>
        <authorList>
            <person name="Shen Q."/>
            <person name="Zhang L."/>
            <person name="Liao Z."/>
            <person name="Wang S."/>
            <person name="Yan T."/>
            <person name="Shi P."/>
            <person name="Liu M."/>
            <person name="Fu X."/>
            <person name="Pan Q."/>
            <person name="Wang Y."/>
            <person name="Lv Z."/>
            <person name="Lu X."/>
            <person name="Zhang F."/>
            <person name="Jiang W."/>
            <person name="Ma Y."/>
            <person name="Chen M."/>
            <person name="Hao X."/>
            <person name="Li L."/>
            <person name="Tang Y."/>
            <person name="Lv G."/>
            <person name="Zhou Y."/>
            <person name="Sun X."/>
            <person name="Brodelius P.E."/>
            <person name="Rose J.K.C."/>
            <person name="Tang K."/>
        </authorList>
    </citation>
    <scope>NUCLEOTIDE SEQUENCE [LARGE SCALE GENOMIC DNA]</scope>
    <source>
        <strain evidence="5">cv. Huhao1</strain>
        <tissue evidence="4">Leaf</tissue>
    </source>
</reference>
<name>A0A2U1P9Z0_ARTAN</name>
<dbReference type="PANTHER" id="PTHR12096">
    <property type="entry name" value="NUCLEAR PROTEIN SKIP-RELATED"/>
    <property type="match status" value="1"/>
</dbReference>
<protein>
    <submittedName>
        <fullName evidence="4">SKI-interacting protein, SKIP</fullName>
    </submittedName>
</protein>
<dbReference type="OrthoDB" id="666364at2759"/>
<dbReference type="GO" id="GO:0005681">
    <property type="term" value="C:spliceosomal complex"/>
    <property type="evidence" value="ECO:0007669"/>
    <property type="project" value="InterPro"/>
</dbReference>